<dbReference type="Pfam" id="PF00148">
    <property type="entry name" value="Oxidored_nitro"/>
    <property type="match status" value="1"/>
</dbReference>
<dbReference type="Gene3D" id="3.40.50.1980">
    <property type="entry name" value="Nitrogenase molybdenum iron protein domain"/>
    <property type="match status" value="3"/>
</dbReference>
<evidence type="ECO:0000259" key="1">
    <source>
        <dbReference type="Pfam" id="PF00148"/>
    </source>
</evidence>
<dbReference type="EMBL" id="FRDH01000004">
    <property type="protein sequence ID" value="SHN53151.1"/>
    <property type="molecule type" value="Genomic_DNA"/>
</dbReference>
<dbReference type="Proteomes" id="UP000184097">
    <property type="component" value="Unassembled WGS sequence"/>
</dbReference>
<name>A0A1M7S402_9FIRM</name>
<dbReference type="PANTHER" id="PTHR42956">
    <property type="entry name" value="NITROGENASE IRON-MOLYBDENUM COFACTOR BIOSYNTHESIS PROTEIN NIFE"/>
    <property type="match status" value="1"/>
</dbReference>
<evidence type="ECO:0000313" key="2">
    <source>
        <dbReference type="EMBL" id="SHN53151.1"/>
    </source>
</evidence>
<organism evidence="2 3">
    <name type="scientific">Butyrivibrio hungatei DSM 14810</name>
    <dbReference type="NCBI Taxonomy" id="1121132"/>
    <lineage>
        <taxon>Bacteria</taxon>
        <taxon>Bacillati</taxon>
        <taxon>Bacillota</taxon>
        <taxon>Clostridia</taxon>
        <taxon>Lachnospirales</taxon>
        <taxon>Lachnospiraceae</taxon>
        <taxon>Butyrivibrio</taxon>
    </lineage>
</organism>
<dbReference type="InterPro" id="IPR000510">
    <property type="entry name" value="Nase/OxRdtase_comp1"/>
</dbReference>
<dbReference type="SUPFAM" id="SSF53807">
    <property type="entry name" value="Helical backbone' metal receptor"/>
    <property type="match status" value="1"/>
</dbReference>
<dbReference type="AlphaFoldDB" id="A0A1M7S402"/>
<reference evidence="2 3" key="1">
    <citation type="submission" date="2016-12" db="EMBL/GenBank/DDBJ databases">
        <authorList>
            <person name="Song W.-J."/>
            <person name="Kurnit D.M."/>
        </authorList>
    </citation>
    <scope>NUCLEOTIDE SEQUENCE [LARGE SCALE GENOMIC DNA]</scope>
    <source>
        <strain evidence="2 3">DSM 14810</strain>
    </source>
</reference>
<dbReference type="InterPro" id="IPR049939">
    <property type="entry name" value="NifE-like"/>
</dbReference>
<feature type="domain" description="Nitrogenase/oxidoreductase component 1" evidence="1">
    <location>
        <begin position="16"/>
        <end position="440"/>
    </location>
</feature>
<dbReference type="PANTHER" id="PTHR42956:SF1">
    <property type="entry name" value="NITROGENASE IRON-MOLYBDENUM COFACTOR BIOSYNTHESIS PROTEIN NIFE"/>
    <property type="match status" value="1"/>
</dbReference>
<dbReference type="RefSeq" id="WP_072701444.1">
    <property type="nucleotide sequence ID" value="NZ_FRDH01000004.1"/>
</dbReference>
<protein>
    <submittedName>
        <fullName evidence="2">Nitrogenase molybdenum-iron protein beta chain</fullName>
    </submittedName>
</protein>
<gene>
    <name evidence="2" type="ORF">SAMN02745247_00913</name>
</gene>
<sequence>MGSTAKGIIERPRTTCAQGGALATLASLPEVIGISHAAEGCSGNLTGSIGTCSGYNGEGYCGGTQTPSSAVREKNVVFGGTDRLRQELKSSQELLEAKLFVVVTGCMTEIIGDDVQAVVDEFEDAATPVIAVNTPSFEGDAYSGYERVLTGIFNKYIPQSEEKDEKLVNIFGLVPNFDPNYRGDLEEIKRLLESLGLKVNTFFTPDQTYQNILDASKASLNIHFSRVWGLDFEKGFEQKHGTPFWTTDLPIGSVQTGAFLRELAQHIEIDEELLESVIKKEEERYYNYFIKTLDLVINAQFFYYAATVTNSNYAIPLAKFLKNELGWKVDDVFVTDLLTKIKAKKLEDAFLQAGTPGELIRETDTKQIAWQLNKRHARNQGQRYFDQHGPLFIVGSSLEKYAAQDIGALTYAVSYPVVNRVITQRGYSGYNGGLNLLADLISVPVSGR</sequence>
<accession>A0A1M7S402</accession>
<proteinExistence type="predicted"/>
<evidence type="ECO:0000313" key="3">
    <source>
        <dbReference type="Proteomes" id="UP000184097"/>
    </source>
</evidence>
<dbReference type="GO" id="GO:0016491">
    <property type="term" value="F:oxidoreductase activity"/>
    <property type="evidence" value="ECO:0007669"/>
    <property type="project" value="InterPro"/>
</dbReference>